<dbReference type="EMBL" id="FZNY01000001">
    <property type="protein sequence ID" value="SNR43389.1"/>
    <property type="molecule type" value="Genomic_DNA"/>
</dbReference>
<evidence type="ECO:0008006" key="3">
    <source>
        <dbReference type="Google" id="ProtNLM"/>
    </source>
</evidence>
<organism evidence="1 2">
    <name type="scientific">Dokdonia pacifica</name>
    <dbReference type="NCBI Taxonomy" id="1627892"/>
    <lineage>
        <taxon>Bacteria</taxon>
        <taxon>Pseudomonadati</taxon>
        <taxon>Bacteroidota</taxon>
        <taxon>Flavobacteriia</taxon>
        <taxon>Flavobacteriales</taxon>
        <taxon>Flavobacteriaceae</taxon>
        <taxon>Dokdonia</taxon>
    </lineage>
</organism>
<sequence>MKKLIFYCFLCISLGTYAQQKYEREYRIPASEVPQKALDFIDSFDVTKKVKWYQEQGLNETSVEAKFKLLGSKYSIEFSDDGKLQDIERKIPLKELPESIKQAIALDLKERYDAYAIEKIQVQYTGEPEFLLMWRGFHNFPEYSMATAVAGIEYGYEIIIRARTKNKVQLFEFQFDKKGQKITQKEIITRDTDILKF</sequence>
<evidence type="ECO:0000313" key="2">
    <source>
        <dbReference type="Proteomes" id="UP000198379"/>
    </source>
</evidence>
<reference evidence="1 2" key="1">
    <citation type="submission" date="2017-06" db="EMBL/GenBank/DDBJ databases">
        <authorList>
            <person name="Kim H.J."/>
            <person name="Triplett B.A."/>
        </authorList>
    </citation>
    <scope>NUCLEOTIDE SEQUENCE [LARGE SCALE GENOMIC DNA]</scope>
    <source>
        <strain evidence="1 2">DSM 25597</strain>
    </source>
</reference>
<keyword evidence="2" id="KW-1185">Reference proteome</keyword>
<accession>A0A238WCG7</accession>
<dbReference type="RefSeq" id="WP_089370169.1">
    <property type="nucleotide sequence ID" value="NZ_BMEP01000002.1"/>
</dbReference>
<dbReference type="Gene3D" id="3.10.450.360">
    <property type="match status" value="1"/>
</dbReference>
<dbReference type="Proteomes" id="UP000198379">
    <property type="component" value="Unassembled WGS sequence"/>
</dbReference>
<evidence type="ECO:0000313" key="1">
    <source>
        <dbReference type="EMBL" id="SNR43389.1"/>
    </source>
</evidence>
<proteinExistence type="predicted"/>
<gene>
    <name evidence="1" type="ORF">SAMN06265376_101856</name>
</gene>
<dbReference type="OrthoDB" id="943438at2"/>
<name>A0A238WCG7_9FLAO</name>
<dbReference type="AlphaFoldDB" id="A0A238WCG7"/>
<protein>
    <recommendedName>
        <fullName evidence="3">Beta-lactamase-inhibitor-like, PepSY-like</fullName>
    </recommendedName>
</protein>
<dbReference type="SUPFAM" id="SSF160574">
    <property type="entry name" value="BT0923-like"/>
    <property type="match status" value="1"/>
</dbReference>